<evidence type="ECO:0000313" key="3">
    <source>
        <dbReference type="Proteomes" id="UP000551501"/>
    </source>
</evidence>
<keyword evidence="3" id="KW-1185">Reference proteome</keyword>
<dbReference type="EMBL" id="JACIFP010000002">
    <property type="protein sequence ID" value="MBB4137975.1"/>
    <property type="molecule type" value="Genomic_DNA"/>
</dbReference>
<dbReference type="SUPFAM" id="SSF46955">
    <property type="entry name" value="Putative DNA-binding domain"/>
    <property type="match status" value="1"/>
</dbReference>
<dbReference type="InterPro" id="IPR041657">
    <property type="entry name" value="HTH_17"/>
</dbReference>
<dbReference type="AlphaFoldDB" id="A0A840EY43"/>
<evidence type="ECO:0000313" key="2">
    <source>
        <dbReference type="EMBL" id="MBB4137975.1"/>
    </source>
</evidence>
<dbReference type="Pfam" id="PF12728">
    <property type="entry name" value="HTH_17"/>
    <property type="match status" value="1"/>
</dbReference>
<dbReference type="GO" id="GO:0003677">
    <property type="term" value="F:DNA binding"/>
    <property type="evidence" value="ECO:0007669"/>
    <property type="project" value="UniProtKB-KW"/>
</dbReference>
<name>A0A840EY43_9ACTN</name>
<gene>
    <name evidence="2" type="ORF">BKA16_004600</name>
</gene>
<protein>
    <submittedName>
        <fullName evidence="2">DNA-binding transcriptional MerR regulator</fullName>
    </submittedName>
</protein>
<dbReference type="InterPro" id="IPR009061">
    <property type="entry name" value="DNA-bd_dom_put_sf"/>
</dbReference>
<accession>A0A840EY43</accession>
<dbReference type="Gene3D" id="1.10.1660.10">
    <property type="match status" value="1"/>
</dbReference>
<reference evidence="2 3" key="1">
    <citation type="submission" date="2020-08" db="EMBL/GenBank/DDBJ databases">
        <title>Sequencing the genomes of 1000 actinobacteria strains.</title>
        <authorList>
            <person name="Klenk H.-P."/>
        </authorList>
    </citation>
    <scope>NUCLEOTIDE SEQUENCE [LARGE SCALE GENOMIC DNA]</scope>
    <source>
        <strain evidence="2 3">DSM 45298</strain>
    </source>
</reference>
<proteinExistence type="predicted"/>
<organism evidence="2 3">
    <name type="scientific">Gordonia humi</name>
    <dbReference type="NCBI Taxonomy" id="686429"/>
    <lineage>
        <taxon>Bacteria</taxon>
        <taxon>Bacillati</taxon>
        <taxon>Actinomycetota</taxon>
        <taxon>Actinomycetes</taxon>
        <taxon>Mycobacteriales</taxon>
        <taxon>Gordoniaceae</taxon>
        <taxon>Gordonia</taxon>
    </lineage>
</organism>
<keyword evidence="2" id="KW-0238">DNA-binding</keyword>
<comment type="caution">
    <text evidence="2">The sequence shown here is derived from an EMBL/GenBank/DDBJ whole genome shotgun (WGS) entry which is preliminary data.</text>
</comment>
<feature type="domain" description="Helix-turn-helix" evidence="1">
    <location>
        <begin position="5"/>
        <end position="56"/>
    </location>
</feature>
<evidence type="ECO:0000259" key="1">
    <source>
        <dbReference type="Pfam" id="PF12728"/>
    </source>
</evidence>
<dbReference type="Proteomes" id="UP000551501">
    <property type="component" value="Unassembled WGS sequence"/>
</dbReference>
<dbReference type="RefSeq" id="WP_183373259.1">
    <property type="nucleotide sequence ID" value="NZ_BAABHL010000162.1"/>
</dbReference>
<sequence length="59" mass="6612">MAEHYLSIAEIAERANLSVNTVRSYARRGILPPHAVTVGNAKGYRQDVIAAWIEDRTPY</sequence>